<dbReference type="PANTHER" id="PTHR13847">
    <property type="entry name" value="SARCOSINE DEHYDROGENASE-RELATED"/>
    <property type="match status" value="1"/>
</dbReference>
<feature type="domain" description="FAD dependent oxidoreductase" evidence="2">
    <location>
        <begin position="3"/>
        <end position="360"/>
    </location>
</feature>
<dbReference type="GO" id="GO:0016491">
    <property type="term" value="F:oxidoreductase activity"/>
    <property type="evidence" value="ECO:0007669"/>
    <property type="project" value="UniProtKB-KW"/>
</dbReference>
<accession>A0A2T4IMN5</accession>
<keyword evidence="4" id="KW-1185">Reference proteome</keyword>
<dbReference type="Gene3D" id="3.50.50.60">
    <property type="entry name" value="FAD/NAD(P)-binding domain"/>
    <property type="match status" value="1"/>
</dbReference>
<dbReference type="SUPFAM" id="SSF51905">
    <property type="entry name" value="FAD/NAD(P)-binding domain"/>
    <property type="match status" value="1"/>
</dbReference>
<keyword evidence="1" id="KW-0560">Oxidoreductase</keyword>
<dbReference type="InterPro" id="IPR036188">
    <property type="entry name" value="FAD/NAD-bd_sf"/>
</dbReference>
<dbReference type="Proteomes" id="UP000240259">
    <property type="component" value="Unassembled WGS sequence"/>
</dbReference>
<name>A0A2T4IMN5_9HYPH</name>
<dbReference type="Pfam" id="PF01266">
    <property type="entry name" value="DAO"/>
    <property type="match status" value="1"/>
</dbReference>
<dbReference type="GO" id="GO:0005737">
    <property type="term" value="C:cytoplasm"/>
    <property type="evidence" value="ECO:0007669"/>
    <property type="project" value="TreeGrafter"/>
</dbReference>
<evidence type="ECO:0000313" key="3">
    <source>
        <dbReference type="EMBL" id="PTE06906.1"/>
    </source>
</evidence>
<evidence type="ECO:0000256" key="1">
    <source>
        <dbReference type="ARBA" id="ARBA00023002"/>
    </source>
</evidence>
<dbReference type="PANTHER" id="PTHR13847:SF287">
    <property type="entry name" value="FAD-DEPENDENT OXIDOREDUCTASE DOMAIN-CONTAINING PROTEIN 1"/>
    <property type="match status" value="1"/>
</dbReference>
<dbReference type="AlphaFoldDB" id="A0A2T4IMN5"/>
<sequence>MSDVIVIGGGLTGCATAYYLATDGVPVTLVERSDLNTLASGSNAGSLHAQIPHDPFINKGEDWARIFSPTIGLLARSIEMWRELPELLGADLEVSLKGGLLVAPNAEQMRDIERKVAFEREQGLKVDLLDRAALHKLAPYLADHIVGGAFCPDEGKANPFLMAPAFAAAAERAGARILRHTAVKAITREGDGSFAVATNRGVLKAARIVDAAGAETGDIAAMLGIELADVQGFPIQVSATEQVGALVPHLVYFTGEKLTLKQNGAGTILIGGGWPARYARHGNPVADPDSLARNLAVAVQVVPALADIRIVRTWAAIVNGTDDWKPILGEIQGMPGFFVNFFPWMGFTAGPIAARIVASLVQGATPPVDVDLRPFLPKQ</sequence>
<protein>
    <submittedName>
        <fullName evidence="3">FAD-dependent oxidoreductase</fullName>
    </submittedName>
</protein>
<proteinExistence type="predicted"/>
<dbReference type="EMBL" id="PZJX01000055">
    <property type="protein sequence ID" value="PTE06906.1"/>
    <property type="molecule type" value="Genomic_DNA"/>
</dbReference>
<reference evidence="3 4" key="1">
    <citation type="submission" date="2018-03" db="EMBL/GenBank/DDBJ databases">
        <title>Genome sequence of the symbiotic type strain Mesorhizobium helmanticense CSLC115NT isolated from Lotus corniculatus nodules.</title>
        <authorList>
            <person name="Sannazzaro A.I."/>
            <person name="Torres Tejerizo G.A."/>
            <person name="Dip D."/>
            <person name="Caballero M."/>
            <person name="Pistorio M."/>
            <person name="Estrella M.J."/>
        </authorList>
    </citation>
    <scope>NUCLEOTIDE SEQUENCE [LARGE SCALE GENOMIC DNA]</scope>
    <source>
        <strain evidence="3 4">CSLC115N</strain>
    </source>
</reference>
<dbReference type="RefSeq" id="WP_107652495.1">
    <property type="nucleotide sequence ID" value="NZ_PZJX01000055.1"/>
</dbReference>
<organism evidence="3 4">
    <name type="scientific">Mesorhizobium helmanticense</name>
    <dbReference type="NCBI Taxonomy" id="1776423"/>
    <lineage>
        <taxon>Bacteria</taxon>
        <taxon>Pseudomonadati</taxon>
        <taxon>Pseudomonadota</taxon>
        <taxon>Alphaproteobacteria</taxon>
        <taxon>Hyphomicrobiales</taxon>
        <taxon>Phyllobacteriaceae</taxon>
        <taxon>Mesorhizobium</taxon>
    </lineage>
</organism>
<dbReference type="Gene3D" id="3.30.9.10">
    <property type="entry name" value="D-Amino Acid Oxidase, subunit A, domain 2"/>
    <property type="match status" value="1"/>
</dbReference>
<gene>
    <name evidence="3" type="ORF">C9427_29210</name>
</gene>
<comment type="caution">
    <text evidence="3">The sequence shown here is derived from an EMBL/GenBank/DDBJ whole genome shotgun (WGS) entry which is preliminary data.</text>
</comment>
<dbReference type="OrthoDB" id="9815989at2"/>
<evidence type="ECO:0000259" key="2">
    <source>
        <dbReference type="Pfam" id="PF01266"/>
    </source>
</evidence>
<evidence type="ECO:0000313" key="4">
    <source>
        <dbReference type="Proteomes" id="UP000240259"/>
    </source>
</evidence>
<dbReference type="InterPro" id="IPR006076">
    <property type="entry name" value="FAD-dep_OxRdtase"/>
</dbReference>